<dbReference type="AlphaFoldDB" id="A0A5D3YN82"/>
<evidence type="ECO:0000313" key="3">
    <source>
        <dbReference type="Proteomes" id="UP000324595"/>
    </source>
</evidence>
<feature type="transmembrane region" description="Helical" evidence="1">
    <location>
        <begin position="48"/>
        <end position="69"/>
    </location>
</feature>
<proteinExistence type="predicted"/>
<gene>
    <name evidence="2" type="ORF">LX73_0544</name>
</gene>
<keyword evidence="1" id="KW-0472">Membrane</keyword>
<evidence type="ECO:0000313" key="2">
    <source>
        <dbReference type="EMBL" id="TYP95247.1"/>
    </source>
</evidence>
<name>A0A5D3YN82_9BACT</name>
<feature type="transmembrane region" description="Helical" evidence="1">
    <location>
        <begin position="114"/>
        <end position="133"/>
    </location>
</feature>
<organism evidence="2 3">
    <name type="scientific">Fodinibius salinus</name>
    <dbReference type="NCBI Taxonomy" id="860790"/>
    <lineage>
        <taxon>Bacteria</taxon>
        <taxon>Pseudomonadati</taxon>
        <taxon>Balneolota</taxon>
        <taxon>Balneolia</taxon>
        <taxon>Balneolales</taxon>
        <taxon>Balneolaceae</taxon>
        <taxon>Fodinibius</taxon>
    </lineage>
</organism>
<keyword evidence="1" id="KW-0812">Transmembrane</keyword>
<dbReference type="OrthoDB" id="2913980at2"/>
<dbReference type="RefSeq" id="WP_148897924.1">
    <property type="nucleotide sequence ID" value="NZ_VNHY01000001.1"/>
</dbReference>
<evidence type="ECO:0000256" key="1">
    <source>
        <dbReference type="SAM" id="Phobius"/>
    </source>
</evidence>
<sequence>MEQQNESDQQTIFNTKLLMISSSIFLGLLGIMASFLSQEVLEYYGHSANGMGLILMNITGALYLGFAVLNWMARGNIIGGIYSRPVAIGNFLHFFFVAIALLKFLITKPITSEILTGAIIYSIFAVCFGYILFAKGESCS</sequence>
<keyword evidence="1" id="KW-1133">Transmembrane helix</keyword>
<comment type="caution">
    <text evidence="2">The sequence shown here is derived from an EMBL/GenBank/DDBJ whole genome shotgun (WGS) entry which is preliminary data.</text>
</comment>
<protein>
    <submittedName>
        <fullName evidence="2">Uncharacterized protein</fullName>
    </submittedName>
</protein>
<reference evidence="2 3" key="1">
    <citation type="submission" date="2019-07" db="EMBL/GenBank/DDBJ databases">
        <title>Genomic Encyclopedia of Archaeal and Bacterial Type Strains, Phase II (KMG-II): from individual species to whole genera.</title>
        <authorList>
            <person name="Goeker M."/>
        </authorList>
    </citation>
    <scope>NUCLEOTIDE SEQUENCE [LARGE SCALE GENOMIC DNA]</scope>
    <source>
        <strain evidence="2 3">DSM 21935</strain>
    </source>
</reference>
<feature type="transmembrane region" description="Helical" evidence="1">
    <location>
        <begin position="17"/>
        <end position="36"/>
    </location>
</feature>
<dbReference type="Proteomes" id="UP000324595">
    <property type="component" value="Unassembled WGS sequence"/>
</dbReference>
<dbReference type="EMBL" id="VNHY01000001">
    <property type="protein sequence ID" value="TYP95247.1"/>
    <property type="molecule type" value="Genomic_DNA"/>
</dbReference>
<accession>A0A5D3YN82</accession>
<keyword evidence="3" id="KW-1185">Reference proteome</keyword>
<feature type="transmembrane region" description="Helical" evidence="1">
    <location>
        <begin position="81"/>
        <end position="102"/>
    </location>
</feature>